<proteinExistence type="predicted"/>
<sequence length="336" mass="39522">MAEIQPKLRGIFVYIEIWLFLESGKLPDFQYFSVITVKFQILNFKFFLENGNKKMFKHCFQSVFTTTLAPNLIDNQSINSFKGIKFMLQTEQKTHFLEIEYTSERQDDFWLASKMKEIIEDLENNFNIFVVAIACDSASCGIKAHQLLNGLVKNQEFDQIRNTQLASSIHPVLLSCAAHVGNLFLQDYCRDWMSGLRFNLLQLNTMQELQLMTWIPNTEQRFFPYIYKRSLAFYKATYAYIEGKQRTGANVLLTPKLIQFFISFIFSYFALSQFISIQIYLIIFSITQTVNSINILLLYIIANGPQQLVEEIQKSPYFHCIFQHYFFQQLTQYLIF</sequence>
<accession>A0AA86RCP3</accession>
<gene>
    <name evidence="2" type="ORF">HINF_LOCUS38779</name>
    <name evidence="1" type="ORF">HINF_LOCUS53080</name>
</gene>
<comment type="caution">
    <text evidence="1">The sequence shown here is derived from an EMBL/GenBank/DDBJ whole genome shotgun (WGS) entry which is preliminary data.</text>
</comment>
<reference evidence="1" key="1">
    <citation type="submission" date="2023-06" db="EMBL/GenBank/DDBJ databases">
        <authorList>
            <person name="Kurt Z."/>
        </authorList>
    </citation>
    <scope>NUCLEOTIDE SEQUENCE</scope>
</reference>
<dbReference type="AlphaFoldDB" id="A0AA86RCP3"/>
<evidence type="ECO:0008006" key="4">
    <source>
        <dbReference type="Google" id="ProtNLM"/>
    </source>
</evidence>
<evidence type="ECO:0000313" key="2">
    <source>
        <dbReference type="EMBL" id="CAL6041126.1"/>
    </source>
</evidence>
<dbReference type="Proteomes" id="UP001642409">
    <property type="component" value="Unassembled WGS sequence"/>
</dbReference>
<keyword evidence="3" id="KW-1185">Reference proteome</keyword>
<organism evidence="1">
    <name type="scientific">Hexamita inflata</name>
    <dbReference type="NCBI Taxonomy" id="28002"/>
    <lineage>
        <taxon>Eukaryota</taxon>
        <taxon>Metamonada</taxon>
        <taxon>Diplomonadida</taxon>
        <taxon>Hexamitidae</taxon>
        <taxon>Hexamitinae</taxon>
        <taxon>Hexamita</taxon>
    </lineage>
</organism>
<name>A0AA86RCP3_9EUKA</name>
<dbReference type="EMBL" id="CATOUU010000990">
    <property type="protein sequence ID" value="CAI9965435.1"/>
    <property type="molecule type" value="Genomic_DNA"/>
</dbReference>
<evidence type="ECO:0000313" key="3">
    <source>
        <dbReference type="Proteomes" id="UP001642409"/>
    </source>
</evidence>
<evidence type="ECO:0000313" key="1">
    <source>
        <dbReference type="EMBL" id="CAI9965435.1"/>
    </source>
</evidence>
<reference evidence="2 3" key="2">
    <citation type="submission" date="2024-07" db="EMBL/GenBank/DDBJ databases">
        <authorList>
            <person name="Akdeniz Z."/>
        </authorList>
    </citation>
    <scope>NUCLEOTIDE SEQUENCE [LARGE SCALE GENOMIC DNA]</scope>
</reference>
<protein>
    <recommendedName>
        <fullName evidence="4">DUF659 domain-containing protein</fullName>
    </recommendedName>
</protein>
<dbReference type="EMBL" id="CAXDID020000148">
    <property type="protein sequence ID" value="CAL6041126.1"/>
    <property type="molecule type" value="Genomic_DNA"/>
</dbReference>